<dbReference type="AlphaFoldDB" id="A0A5Q2RUV2"/>
<gene>
    <name evidence="1" type="ORF">GH723_03455</name>
</gene>
<proteinExistence type="predicted"/>
<dbReference type="SUPFAM" id="SSF54909">
    <property type="entry name" value="Dimeric alpha+beta barrel"/>
    <property type="match status" value="1"/>
</dbReference>
<dbReference type="Gene3D" id="3.30.70.1060">
    <property type="entry name" value="Dimeric alpha+beta barrel"/>
    <property type="match status" value="1"/>
</dbReference>
<dbReference type="EMBL" id="CP045851">
    <property type="protein sequence ID" value="QGG96955.1"/>
    <property type="molecule type" value="Genomic_DNA"/>
</dbReference>
<dbReference type="KEGG" id="atq:GH723_03455"/>
<accession>A0A5Q2RUV2</accession>
<evidence type="ECO:0000313" key="1">
    <source>
        <dbReference type="EMBL" id="QGG96955.1"/>
    </source>
</evidence>
<organism evidence="1 2">
    <name type="scientific">Actinomarinicola tropica</name>
    <dbReference type="NCBI Taxonomy" id="2789776"/>
    <lineage>
        <taxon>Bacteria</taxon>
        <taxon>Bacillati</taxon>
        <taxon>Actinomycetota</taxon>
        <taxon>Acidimicrobiia</taxon>
        <taxon>Acidimicrobiales</taxon>
        <taxon>Iamiaceae</taxon>
        <taxon>Actinomarinicola</taxon>
    </lineage>
</organism>
<keyword evidence="2" id="KW-1185">Reference proteome</keyword>
<dbReference type="InterPro" id="IPR011008">
    <property type="entry name" value="Dimeric_a/b-barrel"/>
</dbReference>
<reference evidence="1 2" key="1">
    <citation type="submission" date="2019-11" db="EMBL/GenBank/DDBJ databases">
        <authorList>
            <person name="He Y."/>
        </authorList>
    </citation>
    <scope>NUCLEOTIDE SEQUENCE [LARGE SCALE GENOMIC DNA]</scope>
    <source>
        <strain evidence="1 2">SCSIO 58843</strain>
    </source>
</reference>
<sequence length="94" mass="9808">MYLVTLEITDPTHAGAHAPGHAAWIDRGVEDGVFLLVGSVPGRGGAILARRTSEATLSARVHQDPFVAHGVATPTITEIVPSRIHPELAAAVGR</sequence>
<evidence type="ECO:0000313" key="2">
    <source>
        <dbReference type="Proteomes" id="UP000334019"/>
    </source>
</evidence>
<dbReference type="Proteomes" id="UP000334019">
    <property type="component" value="Chromosome"/>
</dbReference>
<protein>
    <recommendedName>
        <fullName evidence="3">YCII-related domain-containing protein</fullName>
    </recommendedName>
</protein>
<name>A0A5Q2RUV2_9ACTN</name>
<evidence type="ECO:0008006" key="3">
    <source>
        <dbReference type="Google" id="ProtNLM"/>
    </source>
</evidence>